<dbReference type="EMBL" id="MHNK01000013">
    <property type="protein sequence ID" value="OGZ43558.1"/>
    <property type="molecule type" value="Genomic_DNA"/>
</dbReference>
<dbReference type="AlphaFoldDB" id="A0A1G2G136"/>
<proteinExistence type="predicted"/>
<gene>
    <name evidence="1" type="ORF">A2719_00255</name>
</gene>
<evidence type="ECO:0000313" key="2">
    <source>
        <dbReference type="Proteomes" id="UP000177480"/>
    </source>
</evidence>
<evidence type="ECO:0000313" key="1">
    <source>
        <dbReference type="EMBL" id="OGZ43558.1"/>
    </source>
</evidence>
<sequence>MPGSPLRITTSFHSMNLEKLYNIIKEKQVFLNESVHKRKQPRCISRLLPNIFAGAGMSLHRLIADIGVFSEIYRDSRKLEKVLS</sequence>
<organism evidence="1 2">
    <name type="scientific">Candidatus Ryanbacteria bacterium RIFCSPHIGHO2_01_FULL_45_22</name>
    <dbReference type="NCBI Taxonomy" id="1802114"/>
    <lineage>
        <taxon>Bacteria</taxon>
        <taxon>Candidatus Ryaniibacteriota</taxon>
    </lineage>
</organism>
<comment type="caution">
    <text evidence="1">The sequence shown here is derived from an EMBL/GenBank/DDBJ whole genome shotgun (WGS) entry which is preliminary data.</text>
</comment>
<protein>
    <submittedName>
        <fullName evidence="1">Uncharacterized protein</fullName>
    </submittedName>
</protein>
<accession>A0A1G2G136</accession>
<name>A0A1G2G136_9BACT</name>
<reference evidence="1 2" key="1">
    <citation type="journal article" date="2016" name="Nat. Commun.">
        <title>Thousands of microbial genomes shed light on interconnected biogeochemical processes in an aquifer system.</title>
        <authorList>
            <person name="Anantharaman K."/>
            <person name="Brown C.T."/>
            <person name="Hug L.A."/>
            <person name="Sharon I."/>
            <person name="Castelle C.J."/>
            <person name="Probst A.J."/>
            <person name="Thomas B.C."/>
            <person name="Singh A."/>
            <person name="Wilkins M.J."/>
            <person name="Karaoz U."/>
            <person name="Brodie E.L."/>
            <person name="Williams K.H."/>
            <person name="Hubbard S.S."/>
            <person name="Banfield J.F."/>
        </authorList>
    </citation>
    <scope>NUCLEOTIDE SEQUENCE [LARGE SCALE GENOMIC DNA]</scope>
</reference>
<dbReference type="Proteomes" id="UP000177480">
    <property type="component" value="Unassembled WGS sequence"/>
</dbReference>